<evidence type="ECO:0000313" key="4">
    <source>
        <dbReference type="EMBL" id="PQQ65854.1"/>
    </source>
</evidence>
<keyword evidence="1" id="KW-0472">Membrane</keyword>
<dbReference type="EMBL" id="CP025197">
    <property type="protein sequence ID" value="AUG59081.1"/>
    <property type="molecule type" value="Genomic_DNA"/>
</dbReference>
<evidence type="ECO:0000259" key="2">
    <source>
        <dbReference type="Pfam" id="PF07435"/>
    </source>
</evidence>
<organism evidence="3 5">
    <name type="scientific">Acetivibrio saccincola</name>
    <dbReference type="NCBI Taxonomy" id="1677857"/>
    <lineage>
        <taxon>Bacteria</taxon>
        <taxon>Bacillati</taxon>
        <taxon>Bacillota</taxon>
        <taxon>Clostridia</taxon>
        <taxon>Eubacteriales</taxon>
        <taxon>Oscillospiraceae</taxon>
        <taxon>Acetivibrio</taxon>
    </lineage>
</organism>
<dbReference type="InterPro" id="IPR009996">
    <property type="entry name" value="YycH"/>
</dbReference>
<evidence type="ECO:0000313" key="6">
    <source>
        <dbReference type="Proteomes" id="UP000239720"/>
    </source>
</evidence>
<dbReference type="Proteomes" id="UP000233534">
    <property type="component" value="Chromosome"/>
</dbReference>
<feature type="domain" description="Regulatory protein YycH" evidence="2">
    <location>
        <begin position="7"/>
        <end position="191"/>
    </location>
</feature>
<keyword evidence="5" id="KW-1185">Reference proteome</keyword>
<reference evidence="4 6" key="2">
    <citation type="journal article" date="2018" name="Syst. Appl. Microbiol.">
        <title>Characterization and high-quality draft genome sequence of Herbivorax saccincola A7, an anaerobic, alkaliphilic, thermophilic, cellulolytic, and xylanolytic bacterium.</title>
        <authorList>
            <person name="Aikawa S."/>
            <person name="Baramee S."/>
            <person name="Sermsathanaswadi J."/>
            <person name="Thianheng P."/>
            <person name="Tachaapaikoon C."/>
            <person name="Shikata A."/>
            <person name="Waeonukul R."/>
            <person name="Pason P."/>
            <person name="Ratanakhanokchai K."/>
            <person name="Kosugi A."/>
        </authorList>
    </citation>
    <scope>NUCLEOTIDE SEQUENCE [LARGE SCALE GENOMIC DNA]</scope>
    <source>
        <strain evidence="4 6">A7</strain>
    </source>
</reference>
<keyword evidence="1" id="KW-1133">Transmembrane helix</keyword>
<feature type="transmembrane region" description="Helical" evidence="1">
    <location>
        <begin position="12"/>
        <end position="31"/>
    </location>
</feature>
<dbReference type="OrthoDB" id="2088065at2"/>
<evidence type="ECO:0000313" key="5">
    <source>
        <dbReference type="Proteomes" id="UP000233534"/>
    </source>
</evidence>
<proteinExistence type="predicted"/>
<accession>A0A2K9ER05</accession>
<dbReference type="RefSeq" id="WP_105367592.1">
    <property type="nucleotide sequence ID" value="NZ_DAONOL010000068.1"/>
</dbReference>
<dbReference type="KEGG" id="hsc:HVS_16210"/>
<evidence type="ECO:0000313" key="3">
    <source>
        <dbReference type="EMBL" id="AUG59081.1"/>
    </source>
</evidence>
<keyword evidence="1" id="KW-0812">Transmembrane</keyword>
<protein>
    <recommendedName>
        <fullName evidence="2">Regulatory protein YycH domain-containing protein</fullName>
    </recommendedName>
</protein>
<dbReference type="Pfam" id="PF07435">
    <property type="entry name" value="YycH"/>
    <property type="match status" value="1"/>
</dbReference>
<dbReference type="EMBL" id="NEMB01000003">
    <property type="protein sequence ID" value="PQQ65854.1"/>
    <property type="molecule type" value="Genomic_DNA"/>
</dbReference>
<dbReference type="Proteomes" id="UP000239720">
    <property type="component" value="Unassembled WGS sequence"/>
</dbReference>
<gene>
    <name evidence="4" type="ORF">B9R14_03110</name>
    <name evidence="3" type="ORF">HVS_16210</name>
</gene>
<evidence type="ECO:0000256" key="1">
    <source>
        <dbReference type="SAM" id="Phobius"/>
    </source>
</evidence>
<dbReference type="AlphaFoldDB" id="A0A2K9ER05"/>
<name>A0A2K9ER05_9FIRM</name>
<reference evidence="3 5" key="1">
    <citation type="submission" date="2017-12" db="EMBL/GenBank/DDBJ databases">
        <title>Complete genome sequence of Herbivorax saccincola GGR1, a novel Cellulosome-producing hydrolytic bacterium in a thermophilic biogas plant, established by Illumina and Nanopore MinION sequencing.</title>
        <authorList>
            <person name="Pechtl A."/>
            <person name="Ruckert C."/>
            <person name="Koeck D.E."/>
            <person name="Maus I."/>
            <person name="Winkler A."/>
            <person name="Kalinowski J."/>
            <person name="Puhler A."/>
            <person name="Schwarz W.W."/>
            <person name="Zverlov V.V."/>
            <person name="Schluter A."/>
            <person name="Liebl W."/>
        </authorList>
    </citation>
    <scope>NUCLEOTIDE SEQUENCE [LARGE SCALE GENOMIC DNA]</scope>
    <source>
        <strain evidence="3">GGR1</strain>
        <strain evidence="5">SR1</strain>
    </source>
</reference>
<sequence>MFLIKSERVKQYILIILVITSIIQVGILWNYQRRGMPTNFLWNIISAKNNQATIDMEDFFKPFKIVVSGGFENPHWVLNEEDSYYDEIWKNAKHYLKNIITQKKITDEREYGESKWKDVIEKKSFIIEFKNNISSNLMAAFLGVATSGGIKPQEIYKIAILPAENINNNVNVYIYDGEKVYLYTMSFYDKGLSRWDYDLIIEELYEAKKESFEVVSEIIRSTDRSPFYFKPDVLIVAKGNKYRSFRNAISSIPFDMPDLDSKSSEDIDLIAEEVLGNEKDSFIQSVDMEDVIVFKNFSNRYNIYKDGLLEYKYLSVIGKRDKGNETEAFKKALEFIKIRGNLISDVDIYLAKAVDEGEYYSFYFDYKFNNMPVVVNGYPVKNSDKRLNHAINISANSKRVLSCEWVLRNFKAGDEVLELNMNFGDLLDDTFEMYTDLATGGFSIKDKNVSYEIKYSVNTESIVPTWVIEGIDGRRYIVPMKEK</sequence>